<comment type="caution">
    <text evidence="2">The sequence shown here is derived from an EMBL/GenBank/DDBJ whole genome shotgun (WGS) entry which is preliminary data.</text>
</comment>
<dbReference type="EMBL" id="MHSU01000029">
    <property type="protein sequence ID" value="OHA49631.1"/>
    <property type="molecule type" value="Genomic_DNA"/>
</dbReference>
<dbReference type="AlphaFoldDB" id="A0A1G2PPV9"/>
<feature type="transmembrane region" description="Helical" evidence="1">
    <location>
        <begin position="58"/>
        <end position="76"/>
    </location>
</feature>
<keyword evidence="1" id="KW-1133">Transmembrane helix</keyword>
<evidence type="ECO:0000313" key="2">
    <source>
        <dbReference type="EMBL" id="OHA49631.1"/>
    </source>
</evidence>
<accession>A0A1G2PPV9</accession>
<gene>
    <name evidence="2" type="ORF">A2W59_02000</name>
</gene>
<protein>
    <submittedName>
        <fullName evidence="2">Uncharacterized protein</fullName>
    </submittedName>
</protein>
<evidence type="ECO:0000256" key="1">
    <source>
        <dbReference type="SAM" id="Phobius"/>
    </source>
</evidence>
<dbReference type="Pfam" id="PF18895">
    <property type="entry name" value="T4SS_pilin"/>
    <property type="match status" value="1"/>
</dbReference>
<reference evidence="2 3" key="1">
    <citation type="journal article" date="2016" name="Nat. Commun.">
        <title>Thousands of microbial genomes shed light on interconnected biogeochemical processes in an aquifer system.</title>
        <authorList>
            <person name="Anantharaman K."/>
            <person name="Brown C.T."/>
            <person name="Hug L.A."/>
            <person name="Sharon I."/>
            <person name="Castelle C.J."/>
            <person name="Probst A.J."/>
            <person name="Thomas B.C."/>
            <person name="Singh A."/>
            <person name="Wilkins M.J."/>
            <person name="Karaoz U."/>
            <person name="Brodie E.L."/>
            <person name="Williams K.H."/>
            <person name="Hubbard S.S."/>
            <person name="Banfield J.F."/>
        </authorList>
    </citation>
    <scope>NUCLEOTIDE SEQUENCE [LARGE SCALE GENOMIC DNA]</scope>
</reference>
<feature type="transmembrane region" description="Helical" evidence="1">
    <location>
        <begin position="97"/>
        <end position="118"/>
    </location>
</feature>
<keyword evidence="1" id="KW-0812">Transmembrane</keyword>
<name>A0A1G2PPV9_9BACT</name>
<proteinExistence type="predicted"/>
<sequence length="126" mass="13622">MKKTKQAIKNFPTLVFALAINFFSFIRLAKAEQCDGTDSTILCNPLESESFTSLMESISQLAVEIGIPIAALFIIYSGLKLVTARGNEEAIKKAKEGLLWAIIGSGILIGAWTIMKILQSAVESLG</sequence>
<organism evidence="2 3">
    <name type="scientific">Candidatus Terrybacteria bacterium RIFCSPHIGHO2_02_41_19</name>
    <dbReference type="NCBI Taxonomy" id="1802364"/>
    <lineage>
        <taxon>Bacteria</taxon>
        <taxon>Candidatus Terryibacteriota</taxon>
    </lineage>
</organism>
<dbReference type="Proteomes" id="UP000178646">
    <property type="component" value="Unassembled WGS sequence"/>
</dbReference>
<keyword evidence="1" id="KW-0472">Membrane</keyword>
<dbReference type="InterPro" id="IPR043993">
    <property type="entry name" value="T4SS_pilin"/>
</dbReference>
<evidence type="ECO:0000313" key="3">
    <source>
        <dbReference type="Proteomes" id="UP000178646"/>
    </source>
</evidence>